<organism evidence="5 6">
    <name type="scientific">Bodo saltans</name>
    <name type="common">Flagellated protozoan</name>
    <dbReference type="NCBI Taxonomy" id="75058"/>
    <lineage>
        <taxon>Eukaryota</taxon>
        <taxon>Discoba</taxon>
        <taxon>Euglenozoa</taxon>
        <taxon>Kinetoplastea</taxon>
        <taxon>Metakinetoplastina</taxon>
        <taxon>Eubodonida</taxon>
        <taxon>Bodonidae</taxon>
        <taxon>Bodo</taxon>
    </lineage>
</organism>
<evidence type="ECO:0000256" key="2">
    <source>
        <dbReference type="ARBA" id="ARBA00022618"/>
    </source>
</evidence>
<keyword evidence="3" id="KW-0498">Mitosis</keyword>
<dbReference type="PANTHER" id="PTHR12827:SF3">
    <property type="entry name" value="ANAPHASE-PROMOTING COMPLEX SUBUNIT 1"/>
    <property type="match status" value="1"/>
</dbReference>
<proteinExistence type="inferred from homology"/>
<evidence type="ECO:0000313" key="6">
    <source>
        <dbReference type="Proteomes" id="UP000051952"/>
    </source>
</evidence>
<dbReference type="VEuPathDB" id="TriTrypDB:BSAL_32390"/>
<gene>
    <name evidence="5" type="ORF">BSAL_32390</name>
</gene>
<comment type="similarity">
    <text evidence="1">Belongs to the APC1 family.</text>
</comment>
<dbReference type="EMBL" id="CYKH01001934">
    <property type="protein sequence ID" value="CUG91499.1"/>
    <property type="molecule type" value="Genomic_DNA"/>
</dbReference>
<dbReference type="GO" id="GO:0070979">
    <property type="term" value="P:protein K11-linked ubiquitination"/>
    <property type="evidence" value="ECO:0007669"/>
    <property type="project" value="TreeGrafter"/>
</dbReference>
<feature type="non-terminal residue" evidence="5">
    <location>
        <position position="886"/>
    </location>
</feature>
<dbReference type="GO" id="GO:0007091">
    <property type="term" value="P:metaphase/anaphase transition of mitotic cell cycle"/>
    <property type="evidence" value="ECO:0007669"/>
    <property type="project" value="TreeGrafter"/>
</dbReference>
<dbReference type="Proteomes" id="UP000051952">
    <property type="component" value="Unassembled WGS sequence"/>
</dbReference>
<evidence type="ECO:0000256" key="4">
    <source>
        <dbReference type="ARBA" id="ARBA00023306"/>
    </source>
</evidence>
<name>A0A0S4JMR4_BODSA</name>
<dbReference type="InterPro" id="IPR011989">
    <property type="entry name" value="ARM-like"/>
</dbReference>
<keyword evidence="2" id="KW-0132">Cell division</keyword>
<keyword evidence="4" id="KW-0131">Cell cycle</keyword>
<dbReference type="Gene3D" id="1.25.10.10">
    <property type="entry name" value="Leucine-rich Repeat Variant"/>
    <property type="match status" value="2"/>
</dbReference>
<dbReference type="GO" id="GO:0031145">
    <property type="term" value="P:anaphase-promoting complex-dependent catabolic process"/>
    <property type="evidence" value="ECO:0007669"/>
    <property type="project" value="TreeGrafter"/>
</dbReference>
<reference evidence="6" key="1">
    <citation type="submission" date="2015-09" db="EMBL/GenBank/DDBJ databases">
        <authorList>
            <consortium name="Pathogen Informatics"/>
        </authorList>
    </citation>
    <scope>NUCLEOTIDE SEQUENCE [LARGE SCALE GENOMIC DNA]</scope>
    <source>
        <strain evidence="6">Lake Konstanz</strain>
    </source>
</reference>
<dbReference type="OMA" id="RILHECV"/>
<accession>A0A0S4JMR4</accession>
<evidence type="ECO:0000256" key="3">
    <source>
        <dbReference type="ARBA" id="ARBA00022776"/>
    </source>
</evidence>
<dbReference type="GO" id="GO:0051301">
    <property type="term" value="P:cell division"/>
    <property type="evidence" value="ECO:0007669"/>
    <property type="project" value="UniProtKB-KW"/>
</dbReference>
<dbReference type="InterPro" id="IPR024990">
    <property type="entry name" value="Apc1"/>
</dbReference>
<dbReference type="GO" id="GO:0060090">
    <property type="term" value="F:molecular adaptor activity"/>
    <property type="evidence" value="ECO:0007669"/>
    <property type="project" value="TreeGrafter"/>
</dbReference>
<evidence type="ECO:0000256" key="1">
    <source>
        <dbReference type="ARBA" id="ARBA00010547"/>
    </source>
</evidence>
<keyword evidence="6" id="KW-1185">Reference proteome</keyword>
<protein>
    <submittedName>
        <fullName evidence="5">Cyclosome subunit-like protein, putative</fullName>
    </submittedName>
</protein>
<sequence>MLTLATKNFRALDVIPTPPLVLEGRTSDGILIANEVIQSPDSLVWPTFHNGCAAGLRFLPLAGGRAASADDPQQGQAQPILSRHWVVYQTRGSHNIPSKGGLLYAAGLLGHLRSLQHIDIYSLLASSQSSASGGQNRARDPLTLAVILGLSCSFRGTHQGVVFRCLSVHLQSLTPTNADLDVSMEVQIGALYGMGLLCQGSGDSFLVDMLLNEMSRLPSDEHFKNRRGYSLAAGVSLGLILLGKGRSGDNGIEDRLLKILNGAPRDSSRVRSDPVAEFESLMPDKSHFLTRALLHRVSCPVSPPCTKVLEGPQYNVSVSGPGAIMALGLMYIKTNDALMASRLAPPRTVVGTEGVFPEHCHLRSCLAALIMWDNMKPTSEWLFSNVSKRVLNVVKNPEEALAANISSAQVKYLAMNCGHMLAGSVLALGMRYAGSMSALCRNLILGELNGFVSGKIGSTGVLMNQVQKATNAFESCVASCAIALGLVMAGTGDSASLRVLRRILKKPNVTYGTHLSVSMAIGLLFLGGGNLTLSNSVSSVAALMIAFYPCWPRDFNDNADHLQLLRHLYVLAAEGRLLETVDAETNQPLPLQIRVHVSNQQRVQREDDTAHDMSSNASRIWTPLPKDVGGHNSNDVQVVPLTTPCLLPELHTITSIEIRSSEHYPLTLRGNDLVSTIGGTITIRVLPKSLKIRKHQPTSADSIQKYRFSEITDRRCVADQSLKDMARLLLTTKQLEPHIAMITVDNLKLLFQLLDIQSTKLLPPAPVGGTEVVSTTSILSRDLVEQVKRFVAFHYNAILQASDSSAVSLRHPLVVSLIDRVSACDVSSAIAVELADNRGELDLAPFQELQERLFGSSPEQWVAWKADINGISRWVSQALHYYSLAL</sequence>
<dbReference type="GO" id="GO:0005680">
    <property type="term" value="C:anaphase-promoting complex"/>
    <property type="evidence" value="ECO:0007669"/>
    <property type="project" value="InterPro"/>
</dbReference>
<dbReference type="PANTHER" id="PTHR12827">
    <property type="entry name" value="MEIOTIC CHECKPOINT REGULATOR TSG24 FAMILY MEMBER"/>
    <property type="match status" value="1"/>
</dbReference>
<dbReference type="AlphaFoldDB" id="A0A0S4JMR4"/>
<dbReference type="OrthoDB" id="271539at2759"/>
<evidence type="ECO:0000313" key="5">
    <source>
        <dbReference type="EMBL" id="CUG91499.1"/>
    </source>
</evidence>